<accession>A0A0A7ELG6</accession>
<evidence type="ECO:0000256" key="1">
    <source>
        <dbReference type="SAM" id="SignalP"/>
    </source>
</evidence>
<organism evidence="2 3">
    <name type="scientific">Pseudoalteromonas piratica</name>
    <dbReference type="NCBI Taxonomy" id="1348114"/>
    <lineage>
        <taxon>Bacteria</taxon>
        <taxon>Pseudomonadati</taxon>
        <taxon>Pseudomonadota</taxon>
        <taxon>Gammaproteobacteria</taxon>
        <taxon>Alteromonadales</taxon>
        <taxon>Pseudoalteromonadaceae</taxon>
        <taxon>Pseudoalteromonas</taxon>
    </lineage>
</organism>
<keyword evidence="1" id="KW-0732">Signal</keyword>
<keyword evidence="3" id="KW-1185">Reference proteome</keyword>
<dbReference type="HOGENOM" id="CLU_1585126_0_0_6"/>
<sequence>MRTKLITLVTLLMMTSLNVSAAIEKQTLSVAEEVLFQRMFLEKTLSMPQVKVFNKQGVLLYGTNKADEELKVNMLKGLSVITNKGENKFTSHLKGITTADGAAINLDDFKQEIIVVESYVDWFEDSKKQRKDIEHVLSKVQNKDVLWLVLDVDPKKMANANVTVTHIE</sequence>
<dbReference type="SUPFAM" id="SSF52833">
    <property type="entry name" value="Thioredoxin-like"/>
    <property type="match status" value="1"/>
</dbReference>
<dbReference type="STRING" id="1348114.OM33_21090"/>
<reference evidence="2 3" key="1">
    <citation type="submission" date="2014-11" db="EMBL/GenBank/DDBJ databases">
        <title>Complete Genome Sequence of Pseudoalteromonas sp. Strain OCN003 Isolated from Kaneohe Bay, Oahu, Hawaii.</title>
        <authorList>
            <person name="Beurmann S."/>
            <person name="Videau P."/>
            <person name="Ushijima B."/>
            <person name="Smith A.M."/>
            <person name="Aeby G.S."/>
            <person name="Callahan S.M."/>
            <person name="Belcaid M."/>
        </authorList>
    </citation>
    <scope>NUCLEOTIDE SEQUENCE [LARGE SCALE GENOMIC DNA]</scope>
    <source>
        <strain evidence="2 3">OCN003</strain>
    </source>
</reference>
<gene>
    <name evidence="2" type="ORF">OM33_21090</name>
</gene>
<evidence type="ECO:0000313" key="2">
    <source>
        <dbReference type="EMBL" id="AIY67515.1"/>
    </source>
</evidence>
<dbReference type="InterPro" id="IPR036249">
    <property type="entry name" value="Thioredoxin-like_sf"/>
</dbReference>
<proteinExistence type="predicted"/>
<dbReference type="KEGG" id="pseo:OM33_21090"/>
<dbReference type="AlphaFoldDB" id="A0A0A7ELG6"/>
<dbReference type="EMBL" id="CP009889">
    <property type="protein sequence ID" value="AIY67515.1"/>
    <property type="molecule type" value="Genomic_DNA"/>
</dbReference>
<dbReference type="Proteomes" id="UP000030341">
    <property type="component" value="Chromosome 2"/>
</dbReference>
<feature type="chain" id="PRO_5002039239" evidence="1">
    <location>
        <begin position="22"/>
        <end position="168"/>
    </location>
</feature>
<feature type="signal peptide" evidence="1">
    <location>
        <begin position="1"/>
        <end position="21"/>
    </location>
</feature>
<protein>
    <submittedName>
        <fullName evidence="2">Uncharacterized protein</fullName>
    </submittedName>
</protein>
<evidence type="ECO:0000313" key="3">
    <source>
        <dbReference type="Proteomes" id="UP000030341"/>
    </source>
</evidence>
<name>A0A0A7ELG6_9GAMM</name>
<dbReference type="RefSeq" id="WP_040136574.1">
    <property type="nucleotide sequence ID" value="NZ_CP009889.1"/>
</dbReference>